<reference evidence="1 5" key="1">
    <citation type="submission" date="2015-03" db="EMBL/GenBank/DDBJ databases">
        <authorList>
            <consortium name="Pathogen Informatics"/>
            <person name="Murphy D."/>
        </authorList>
    </citation>
    <scope>NUCLEOTIDE SEQUENCE [LARGE SCALE GENOMIC DNA]</scope>
    <source>
        <strain evidence="1 5">0310</strain>
    </source>
</reference>
<proteinExistence type="predicted"/>
<reference evidence="4 7" key="3">
    <citation type="submission" date="2019-04" db="EMBL/GenBank/DDBJ databases">
        <authorList>
            <consortium name="Pathogen Informatics"/>
        </authorList>
    </citation>
    <scope>NUCLEOTIDE SEQUENCE [LARGE SCALE GENOMIC DNA]</scope>
    <source>
        <strain evidence="4 7">GPSC47</strain>
    </source>
</reference>
<comment type="caution">
    <text evidence="3">The sequence shown here is derived from an EMBL/GenBank/DDBJ whole genome shotgun (WGS) entry which is preliminary data.</text>
</comment>
<dbReference type="EMBL" id="VMYC01000065">
    <property type="protein sequence ID" value="TVX70860.1"/>
    <property type="molecule type" value="Genomic_DNA"/>
</dbReference>
<dbReference type="EMBL" id="CMWB01000006">
    <property type="protein sequence ID" value="CKI98086.1"/>
    <property type="molecule type" value="Genomic_DNA"/>
</dbReference>
<evidence type="ECO:0000313" key="1">
    <source>
        <dbReference type="EMBL" id="CKI98086.1"/>
    </source>
</evidence>
<sequence length="130" mass="15115">MTKFNLQSNQIYSELSKFEIEEILYNATKQLNGSVERQSSEEISYSGQGNFFDYMKHPGLSRYTCWQVLVTISDLGDKRKVELTAVGESPISYLLNNFLSFITFYTLFQRHRNLNFGISKEKAKYLSNLL</sequence>
<organism evidence="3 8">
    <name type="scientific">Streptococcus pneumoniae</name>
    <dbReference type="NCBI Taxonomy" id="1313"/>
    <lineage>
        <taxon>Bacteria</taxon>
        <taxon>Bacillati</taxon>
        <taxon>Bacillota</taxon>
        <taxon>Bacilli</taxon>
        <taxon>Lactobacillales</taxon>
        <taxon>Streptococcaceae</taxon>
        <taxon>Streptococcus</taxon>
    </lineage>
</organism>
<evidence type="ECO:0000313" key="4">
    <source>
        <dbReference type="EMBL" id="VOG78077.1"/>
    </source>
</evidence>
<accession>A0A0B4ZI51</accession>
<dbReference type="Proteomes" id="UP000315060">
    <property type="component" value="Unassembled WGS sequence"/>
</dbReference>
<evidence type="ECO:0000313" key="7">
    <source>
        <dbReference type="Proteomes" id="UP000312530"/>
    </source>
</evidence>
<gene>
    <name evidence="3" type="ORF">AZJ28_04215</name>
    <name evidence="1" type="ORF">ERS096071_00567</name>
    <name evidence="2" type="ORF">NCTC13734_01609</name>
    <name evidence="4" type="ORF">SAMEA2696453_00678</name>
</gene>
<evidence type="ECO:0000313" key="2">
    <source>
        <dbReference type="EMBL" id="SUN88493.1"/>
    </source>
</evidence>
<dbReference type="AlphaFoldDB" id="A0A0B4ZI51"/>
<reference evidence="2 6" key="2">
    <citation type="submission" date="2018-06" db="EMBL/GenBank/DDBJ databases">
        <authorList>
            <consortium name="Pathogen Informatics"/>
            <person name="Doyle S."/>
        </authorList>
    </citation>
    <scope>NUCLEOTIDE SEQUENCE [LARGE SCALE GENOMIC DNA]</scope>
    <source>
        <strain evidence="2 6">NCTC13734</strain>
    </source>
</reference>
<dbReference type="Proteomes" id="UP000254854">
    <property type="component" value="Unassembled WGS sequence"/>
</dbReference>
<reference evidence="3 8" key="4">
    <citation type="submission" date="2019-07" db="EMBL/GenBank/DDBJ databases">
        <authorList>
            <person name="Mohale T."/>
        </authorList>
    </citation>
    <scope>NUCLEOTIDE SEQUENCE [LARGE SCALE GENOMIC DNA]</scope>
    <source>
        <strain evidence="3 8">NTPn 59</strain>
    </source>
</reference>
<dbReference type="EMBL" id="UHFW01000006">
    <property type="protein sequence ID" value="SUN88493.1"/>
    <property type="molecule type" value="Genomic_DNA"/>
</dbReference>
<protein>
    <submittedName>
        <fullName evidence="3">Uncharacterized protein</fullName>
    </submittedName>
</protein>
<evidence type="ECO:0000313" key="3">
    <source>
        <dbReference type="EMBL" id="TVX70860.1"/>
    </source>
</evidence>
<dbReference type="RefSeq" id="WP_000159996.1">
    <property type="nucleotide sequence ID" value="NZ_CABFMK010000027.1"/>
</dbReference>
<evidence type="ECO:0000313" key="6">
    <source>
        <dbReference type="Proteomes" id="UP000254854"/>
    </source>
</evidence>
<evidence type="ECO:0000313" key="8">
    <source>
        <dbReference type="Proteomes" id="UP000315060"/>
    </source>
</evidence>
<dbReference type="Proteomes" id="UP000045541">
    <property type="component" value="Unassembled WGS sequence"/>
</dbReference>
<dbReference type="EMBL" id="CAAULE010000004">
    <property type="protein sequence ID" value="VOG78077.1"/>
    <property type="molecule type" value="Genomic_DNA"/>
</dbReference>
<dbReference type="Proteomes" id="UP000312530">
    <property type="component" value="Unassembled WGS sequence"/>
</dbReference>
<name>A0A0B4ZI51_STREE</name>
<evidence type="ECO:0000313" key="5">
    <source>
        <dbReference type="Proteomes" id="UP000045541"/>
    </source>
</evidence>